<proteinExistence type="predicted"/>
<keyword evidence="2" id="KW-1185">Reference proteome</keyword>
<feature type="non-terminal residue" evidence="1">
    <location>
        <position position="229"/>
    </location>
</feature>
<dbReference type="Pfam" id="PF02567">
    <property type="entry name" value="PhzC-PhzF"/>
    <property type="match status" value="1"/>
</dbReference>
<dbReference type="PANTHER" id="PTHR13774">
    <property type="entry name" value="PHENAZINE BIOSYNTHESIS PROTEIN"/>
    <property type="match status" value="1"/>
</dbReference>
<dbReference type="PIRSF" id="PIRSF016184">
    <property type="entry name" value="PhzC_PhzF"/>
    <property type="match status" value="1"/>
</dbReference>
<dbReference type="SMR" id="A0A0P0Y1L5"/>
<reference evidence="1 2" key="2">
    <citation type="journal article" date="2013" name="Plant Cell Physiol.">
        <title>Rice Annotation Project Database (RAP-DB): an integrative and interactive database for rice genomics.</title>
        <authorList>
            <person name="Sakai H."/>
            <person name="Lee S.S."/>
            <person name="Tanaka T."/>
            <person name="Numa H."/>
            <person name="Kim J."/>
            <person name="Kawahara Y."/>
            <person name="Wakimoto H."/>
            <person name="Yang C.C."/>
            <person name="Iwamoto M."/>
            <person name="Abe T."/>
            <person name="Yamada Y."/>
            <person name="Muto A."/>
            <person name="Inokuchi H."/>
            <person name="Ikemura T."/>
            <person name="Matsumoto T."/>
            <person name="Sasaki T."/>
            <person name="Itoh T."/>
        </authorList>
    </citation>
    <scope>NUCLEOTIDE SEQUENCE [LARGE SCALE GENOMIC DNA]</scope>
    <source>
        <strain evidence="2">cv. Nipponbare</strain>
    </source>
</reference>
<protein>
    <submittedName>
        <fullName evidence="1">Os11g0406945 protein</fullName>
    </submittedName>
</protein>
<dbReference type="AlphaFoldDB" id="A0A0P0Y1L5"/>
<dbReference type="FunCoup" id="A0A0P0Y1L5">
    <property type="interactions" value="186"/>
</dbReference>
<dbReference type="eggNOG" id="KOG3033">
    <property type="taxonomic scope" value="Eukaryota"/>
</dbReference>
<sequence>TFCVVQSELCGHGTLAAAHYLISSGLVKCNAIDFLAKSGFLTAKKVVGLKQSSTLISPLQEACTKFLIELDFPLIPVVKCSPLEMPSIPETLNGASVSNVLKTVSDSATDLIVELNSSEEVVNVRPNISELVQSAGRGVAVTGPAPVGSSYDFFSRFFCPKYGLNEDPVCGSVHCALAPYWGKKLGKQCMTASMASPRSGTLYLQWDEAAQRVQIRGEAVTVMVGNILV</sequence>
<dbReference type="OMA" id="ASHYIFQ"/>
<gene>
    <name evidence="1" type="ordered locus">Os11g0406945</name>
    <name evidence="1" type="ORF">OSNPB_110406945</name>
</gene>
<dbReference type="GO" id="GO:0016853">
    <property type="term" value="F:isomerase activity"/>
    <property type="evidence" value="ECO:0000318"/>
    <property type="project" value="GO_Central"/>
</dbReference>
<dbReference type="STRING" id="39947.A0A0P0Y1L5"/>
<evidence type="ECO:0000313" key="2">
    <source>
        <dbReference type="Proteomes" id="UP000059680"/>
    </source>
</evidence>
<reference evidence="2" key="1">
    <citation type="journal article" date="2005" name="Nature">
        <title>The map-based sequence of the rice genome.</title>
        <authorList>
            <consortium name="International rice genome sequencing project (IRGSP)"/>
            <person name="Matsumoto T."/>
            <person name="Wu J."/>
            <person name="Kanamori H."/>
            <person name="Katayose Y."/>
            <person name="Fujisawa M."/>
            <person name="Namiki N."/>
            <person name="Mizuno H."/>
            <person name="Yamamoto K."/>
            <person name="Antonio B.A."/>
            <person name="Baba T."/>
            <person name="Sakata K."/>
            <person name="Nagamura Y."/>
            <person name="Aoki H."/>
            <person name="Arikawa K."/>
            <person name="Arita K."/>
            <person name="Bito T."/>
            <person name="Chiden Y."/>
            <person name="Fujitsuka N."/>
            <person name="Fukunaka R."/>
            <person name="Hamada M."/>
            <person name="Harada C."/>
            <person name="Hayashi A."/>
            <person name="Hijishita S."/>
            <person name="Honda M."/>
            <person name="Hosokawa S."/>
            <person name="Ichikawa Y."/>
            <person name="Idonuma A."/>
            <person name="Iijima M."/>
            <person name="Ikeda M."/>
            <person name="Ikeno M."/>
            <person name="Ito K."/>
            <person name="Ito S."/>
            <person name="Ito T."/>
            <person name="Ito Y."/>
            <person name="Ito Y."/>
            <person name="Iwabuchi A."/>
            <person name="Kamiya K."/>
            <person name="Karasawa W."/>
            <person name="Kurita K."/>
            <person name="Katagiri S."/>
            <person name="Kikuta A."/>
            <person name="Kobayashi H."/>
            <person name="Kobayashi N."/>
            <person name="Machita K."/>
            <person name="Maehara T."/>
            <person name="Masukawa M."/>
            <person name="Mizubayashi T."/>
            <person name="Mukai Y."/>
            <person name="Nagasaki H."/>
            <person name="Nagata Y."/>
            <person name="Naito S."/>
            <person name="Nakashima M."/>
            <person name="Nakama Y."/>
            <person name="Nakamichi Y."/>
            <person name="Nakamura M."/>
            <person name="Meguro A."/>
            <person name="Negishi M."/>
            <person name="Ohta I."/>
            <person name="Ohta T."/>
            <person name="Okamoto M."/>
            <person name="Ono N."/>
            <person name="Saji S."/>
            <person name="Sakaguchi M."/>
            <person name="Sakai K."/>
            <person name="Shibata M."/>
            <person name="Shimokawa T."/>
            <person name="Song J."/>
            <person name="Takazaki Y."/>
            <person name="Terasawa K."/>
            <person name="Tsugane M."/>
            <person name="Tsuji K."/>
            <person name="Ueda S."/>
            <person name="Waki K."/>
            <person name="Yamagata H."/>
            <person name="Yamamoto M."/>
            <person name="Yamamoto S."/>
            <person name="Yamane H."/>
            <person name="Yoshiki S."/>
            <person name="Yoshihara R."/>
            <person name="Yukawa K."/>
            <person name="Zhong H."/>
            <person name="Yano M."/>
            <person name="Yuan Q."/>
            <person name="Ouyang S."/>
            <person name="Liu J."/>
            <person name="Jones K.M."/>
            <person name="Gansberger K."/>
            <person name="Moffat K."/>
            <person name="Hill J."/>
            <person name="Bera J."/>
            <person name="Fadrosh D."/>
            <person name="Jin S."/>
            <person name="Johri S."/>
            <person name="Kim M."/>
            <person name="Overton L."/>
            <person name="Reardon M."/>
            <person name="Tsitrin T."/>
            <person name="Vuong H."/>
            <person name="Weaver B."/>
            <person name="Ciecko A."/>
            <person name="Tallon L."/>
            <person name="Jackson J."/>
            <person name="Pai G."/>
            <person name="Aken S.V."/>
            <person name="Utterback T."/>
            <person name="Reidmuller S."/>
            <person name="Feldblyum T."/>
            <person name="Hsiao J."/>
            <person name="Zismann V."/>
            <person name="Iobst S."/>
            <person name="de Vazeille A.R."/>
            <person name="Buell C.R."/>
            <person name="Ying K."/>
            <person name="Li Y."/>
            <person name="Lu T."/>
            <person name="Huang Y."/>
            <person name="Zhao Q."/>
            <person name="Feng Q."/>
            <person name="Zhang L."/>
            <person name="Zhu J."/>
            <person name="Weng Q."/>
            <person name="Mu J."/>
            <person name="Lu Y."/>
            <person name="Fan D."/>
            <person name="Liu Y."/>
            <person name="Guan J."/>
            <person name="Zhang Y."/>
            <person name="Yu S."/>
            <person name="Liu X."/>
            <person name="Zhang Y."/>
            <person name="Hong G."/>
            <person name="Han B."/>
            <person name="Choisne N."/>
            <person name="Demange N."/>
            <person name="Orjeda G."/>
            <person name="Samain S."/>
            <person name="Cattolico L."/>
            <person name="Pelletier E."/>
            <person name="Couloux A."/>
            <person name="Segurens B."/>
            <person name="Wincker P."/>
            <person name="D'Hont A."/>
            <person name="Scarpelli C."/>
            <person name="Weissenbach J."/>
            <person name="Salanoubat M."/>
            <person name="Quetier F."/>
            <person name="Yu Y."/>
            <person name="Kim H.R."/>
            <person name="Rambo T."/>
            <person name="Currie J."/>
            <person name="Collura K."/>
            <person name="Luo M."/>
            <person name="Yang T."/>
            <person name="Ammiraju J.S.S."/>
            <person name="Engler F."/>
            <person name="Soderlund C."/>
            <person name="Wing R.A."/>
            <person name="Palmer L.E."/>
            <person name="de la Bastide M."/>
            <person name="Spiegel L."/>
            <person name="Nascimento L."/>
            <person name="Zutavern T."/>
            <person name="O'Shaughnessy A."/>
            <person name="Dike S."/>
            <person name="Dedhia N."/>
            <person name="Preston R."/>
            <person name="Balija V."/>
            <person name="McCombie W.R."/>
            <person name="Chow T."/>
            <person name="Chen H."/>
            <person name="Chung M."/>
            <person name="Chen C."/>
            <person name="Shaw J."/>
            <person name="Wu H."/>
            <person name="Hsiao K."/>
            <person name="Chao Y."/>
            <person name="Chu M."/>
            <person name="Cheng C."/>
            <person name="Hour A."/>
            <person name="Lee P."/>
            <person name="Lin S."/>
            <person name="Lin Y."/>
            <person name="Liou J."/>
            <person name="Liu S."/>
            <person name="Hsing Y."/>
            <person name="Raghuvanshi S."/>
            <person name="Mohanty A."/>
            <person name="Bharti A.K."/>
            <person name="Gaur A."/>
            <person name="Gupta V."/>
            <person name="Kumar D."/>
            <person name="Ravi V."/>
            <person name="Vij S."/>
            <person name="Kapur A."/>
            <person name="Khurana P."/>
            <person name="Khurana P."/>
            <person name="Khurana J.P."/>
            <person name="Tyagi A.K."/>
            <person name="Gaikwad K."/>
            <person name="Singh A."/>
            <person name="Dalal V."/>
            <person name="Srivastava S."/>
            <person name="Dixit A."/>
            <person name="Pal A.K."/>
            <person name="Ghazi I.A."/>
            <person name="Yadav M."/>
            <person name="Pandit A."/>
            <person name="Bhargava A."/>
            <person name="Sureshbabu K."/>
            <person name="Batra K."/>
            <person name="Sharma T.R."/>
            <person name="Mohapatra T."/>
            <person name="Singh N.K."/>
            <person name="Messing J."/>
            <person name="Nelson A.B."/>
            <person name="Fuks G."/>
            <person name="Kavchok S."/>
            <person name="Keizer G."/>
            <person name="Linton E."/>
            <person name="Llaca V."/>
            <person name="Song R."/>
            <person name="Tanyolac B."/>
            <person name="Young S."/>
            <person name="Ho-Il K."/>
            <person name="Hahn J.H."/>
            <person name="Sangsakoo G."/>
            <person name="Vanavichit A."/>
            <person name="de Mattos Luiz.A.T."/>
            <person name="Zimmer P.D."/>
            <person name="Malone G."/>
            <person name="Dellagostin O."/>
            <person name="de Oliveira A.C."/>
            <person name="Bevan M."/>
            <person name="Bancroft I."/>
            <person name="Minx P."/>
            <person name="Cordum H."/>
            <person name="Wilson R."/>
            <person name="Cheng Z."/>
            <person name="Jin W."/>
            <person name="Jiang J."/>
            <person name="Leong S.A."/>
            <person name="Iwama H."/>
            <person name="Gojobori T."/>
            <person name="Itoh T."/>
            <person name="Niimura Y."/>
            <person name="Fujii Y."/>
            <person name="Habara T."/>
            <person name="Sakai H."/>
            <person name="Sato Y."/>
            <person name="Wilson G."/>
            <person name="Kumar K."/>
            <person name="McCouch S."/>
            <person name="Juretic N."/>
            <person name="Hoen D."/>
            <person name="Wright S."/>
            <person name="Bruskiewich R."/>
            <person name="Bureau T."/>
            <person name="Miyao A."/>
            <person name="Hirochika H."/>
            <person name="Nishikawa T."/>
            <person name="Kadowaki K."/>
            <person name="Sugiura M."/>
            <person name="Burr B."/>
            <person name="Sasaki T."/>
        </authorList>
    </citation>
    <scope>NUCLEOTIDE SEQUENCE [LARGE SCALE GENOMIC DNA]</scope>
    <source>
        <strain evidence="2">cv. Nipponbare</strain>
    </source>
</reference>
<dbReference type="Gramene" id="Os11t0406945-00">
    <property type="protein sequence ID" value="Os11t0406945-00"/>
    <property type="gene ID" value="Os11g0406945"/>
</dbReference>
<dbReference type="PaxDb" id="39947-A0A0P0Y1L5"/>
<organism evidence="1 2">
    <name type="scientific">Oryza sativa subsp. japonica</name>
    <name type="common">Rice</name>
    <dbReference type="NCBI Taxonomy" id="39947"/>
    <lineage>
        <taxon>Eukaryota</taxon>
        <taxon>Viridiplantae</taxon>
        <taxon>Streptophyta</taxon>
        <taxon>Embryophyta</taxon>
        <taxon>Tracheophyta</taxon>
        <taxon>Spermatophyta</taxon>
        <taxon>Magnoliopsida</taxon>
        <taxon>Liliopsida</taxon>
        <taxon>Poales</taxon>
        <taxon>Poaceae</taxon>
        <taxon>BOP clade</taxon>
        <taxon>Oryzoideae</taxon>
        <taxon>Oryzeae</taxon>
        <taxon>Oryzinae</taxon>
        <taxon>Oryza</taxon>
        <taxon>Oryza sativa</taxon>
    </lineage>
</organism>
<evidence type="ECO:0000313" key="1">
    <source>
        <dbReference type="EMBL" id="BAT13759.1"/>
    </source>
</evidence>
<dbReference type="InParanoid" id="A0A0P0Y1L5"/>
<dbReference type="SUPFAM" id="SSF54506">
    <property type="entry name" value="Diaminopimelate epimerase-like"/>
    <property type="match status" value="1"/>
</dbReference>
<dbReference type="InterPro" id="IPR003719">
    <property type="entry name" value="Phenazine_PhzF-like"/>
</dbReference>
<dbReference type="EMBL" id="AP014967">
    <property type="protein sequence ID" value="BAT13759.1"/>
    <property type="molecule type" value="Genomic_DNA"/>
</dbReference>
<dbReference type="GO" id="GO:0005737">
    <property type="term" value="C:cytoplasm"/>
    <property type="evidence" value="ECO:0000318"/>
    <property type="project" value="GO_Central"/>
</dbReference>
<name>A0A0P0Y1L5_ORYSJ</name>
<dbReference type="Gene3D" id="3.10.310.10">
    <property type="entry name" value="Diaminopimelate Epimerase, Chain A, domain 1"/>
    <property type="match status" value="2"/>
</dbReference>
<reference evidence="1 2" key="3">
    <citation type="journal article" date="2013" name="Rice">
        <title>Improvement of the Oryza sativa Nipponbare reference genome using next generation sequence and optical map data.</title>
        <authorList>
            <person name="Kawahara Y."/>
            <person name="de la Bastide M."/>
            <person name="Hamilton J.P."/>
            <person name="Kanamori H."/>
            <person name="McCombie W.R."/>
            <person name="Ouyang S."/>
            <person name="Schwartz D.C."/>
            <person name="Tanaka T."/>
            <person name="Wu J."/>
            <person name="Zhou S."/>
            <person name="Childs K.L."/>
            <person name="Davidson R.M."/>
            <person name="Lin H."/>
            <person name="Quesada-Ocampo L."/>
            <person name="Vaillancourt B."/>
            <person name="Sakai H."/>
            <person name="Lee S.S."/>
            <person name="Kim J."/>
            <person name="Numa H."/>
            <person name="Itoh T."/>
            <person name="Buell C.R."/>
            <person name="Matsumoto T."/>
        </authorList>
    </citation>
    <scope>NUCLEOTIDE SEQUENCE [LARGE SCALE GENOMIC DNA]</scope>
    <source>
        <strain evidence="2">cv. Nipponbare</strain>
    </source>
</reference>
<dbReference type="PANTHER" id="PTHR13774:SF40">
    <property type="entry name" value="OS11G0406945 PROTEIN"/>
    <property type="match status" value="1"/>
</dbReference>
<accession>A0A0P0Y1L5</accession>
<dbReference type="Proteomes" id="UP000059680">
    <property type="component" value="Chromosome 11"/>
</dbReference>